<dbReference type="OrthoDB" id="9782387at2"/>
<dbReference type="EMBL" id="JZWV01000145">
    <property type="protein sequence ID" value="KJY36681.1"/>
    <property type="molecule type" value="Genomic_DNA"/>
</dbReference>
<dbReference type="SFLD" id="SFLDS00029">
    <property type="entry name" value="Radical_SAM"/>
    <property type="match status" value="1"/>
</dbReference>
<comment type="function">
    <text evidence="1 10">Activation of pyruvate formate-lyase under anaerobic conditions by generation of an organic free radical, using S-adenosylmethionine and reduced flavodoxin as cosubstrates to produce 5'-deoxy-adenosine.</text>
</comment>
<dbReference type="InterPro" id="IPR012839">
    <property type="entry name" value="Organic_radical_activase"/>
</dbReference>
<protein>
    <recommendedName>
        <fullName evidence="3 10">Pyruvate formate-lyase-activating enzyme</fullName>
        <ecNumber evidence="10">1.97.1.4</ecNumber>
    </recommendedName>
</protein>
<keyword evidence="7 10" id="KW-0560">Oxidoreductase</keyword>
<evidence type="ECO:0000256" key="1">
    <source>
        <dbReference type="ARBA" id="ARBA00003141"/>
    </source>
</evidence>
<dbReference type="GO" id="GO:0005737">
    <property type="term" value="C:cytoplasm"/>
    <property type="evidence" value="ECO:0007669"/>
    <property type="project" value="UniProtKB-SubCell"/>
</dbReference>
<sequence length="277" mass="29414">MTVLFGTSLPVGPADAATAPASCGRTPAAAVTQRPSEGSVHSWDLSTGVDGPGTRFVTFLAGCPLTCLYCHNPDTMRMRSGTRTSADDVIAEARKYTRFISASGGGATVSGGEPLLQPVFAGELLHRMKHELGLHTALDTSGFLGARATDALLRDVDLVLLDIKSWDRDTYRHVTGRPLEPTLDFARRLADLGKEVHLRFVLVPGLTDARENVDGVAAFAAGLGNITRVDVLPFHKLGESKWDALGMPFTLHGTPSPSARQVADAKAVFASRGLRAV</sequence>
<dbReference type="Proteomes" id="UP000033551">
    <property type="component" value="Unassembled WGS sequence"/>
</dbReference>
<dbReference type="NCBIfam" id="TIGR02493">
    <property type="entry name" value="PFLA"/>
    <property type="match status" value="1"/>
</dbReference>
<evidence type="ECO:0000256" key="7">
    <source>
        <dbReference type="ARBA" id="ARBA00023002"/>
    </source>
</evidence>
<comment type="caution">
    <text evidence="13">The sequence shown here is derived from an EMBL/GenBank/DDBJ whole genome shotgun (WGS) entry which is preliminary data.</text>
</comment>
<evidence type="ECO:0000256" key="11">
    <source>
        <dbReference type="SAM" id="MobiDB-lite"/>
    </source>
</evidence>
<dbReference type="PROSITE" id="PS51918">
    <property type="entry name" value="RADICAL_SAM"/>
    <property type="match status" value="1"/>
</dbReference>
<evidence type="ECO:0000256" key="3">
    <source>
        <dbReference type="ARBA" id="ARBA00021356"/>
    </source>
</evidence>
<dbReference type="PIRSF" id="PIRSF000371">
    <property type="entry name" value="PFL_act_enz"/>
    <property type="match status" value="1"/>
</dbReference>
<accession>A0A0F4JUM3</accession>
<dbReference type="InterPro" id="IPR058240">
    <property type="entry name" value="rSAM_sf"/>
</dbReference>
<dbReference type="GO" id="GO:0051539">
    <property type="term" value="F:4 iron, 4 sulfur cluster binding"/>
    <property type="evidence" value="ECO:0007669"/>
    <property type="project" value="UniProtKB-UniRule"/>
</dbReference>
<dbReference type="PATRIC" id="fig|68223.7.peg.3950"/>
<dbReference type="InterPro" id="IPR001989">
    <property type="entry name" value="Radical_activat_CS"/>
</dbReference>
<evidence type="ECO:0000256" key="9">
    <source>
        <dbReference type="ARBA" id="ARBA00023014"/>
    </source>
</evidence>
<comment type="subcellular location">
    <subcellularLocation>
        <location evidence="10">Cytoplasm</location>
    </subcellularLocation>
</comment>
<evidence type="ECO:0000256" key="2">
    <source>
        <dbReference type="ARBA" id="ARBA00009777"/>
    </source>
</evidence>
<dbReference type="PANTHER" id="PTHR30352">
    <property type="entry name" value="PYRUVATE FORMATE-LYASE-ACTIVATING ENZYME"/>
    <property type="match status" value="1"/>
</dbReference>
<keyword evidence="6 10" id="KW-0479">Metal-binding</keyword>
<keyword evidence="10" id="KW-0963">Cytoplasm</keyword>
<feature type="region of interest" description="Disordered" evidence="11">
    <location>
        <begin position="17"/>
        <end position="45"/>
    </location>
</feature>
<evidence type="ECO:0000313" key="14">
    <source>
        <dbReference type="Proteomes" id="UP000033551"/>
    </source>
</evidence>
<dbReference type="InterPro" id="IPR012838">
    <property type="entry name" value="PFL1_activating"/>
</dbReference>
<dbReference type="PANTHER" id="PTHR30352:SF5">
    <property type="entry name" value="PYRUVATE FORMATE-LYASE 1-ACTIVATING ENZYME"/>
    <property type="match status" value="1"/>
</dbReference>
<keyword evidence="13" id="KW-0670">Pyruvate</keyword>
<dbReference type="InterPro" id="IPR034457">
    <property type="entry name" value="Organic_radical-activating"/>
</dbReference>
<feature type="domain" description="Radical SAM core" evidence="12">
    <location>
        <begin position="49"/>
        <end position="275"/>
    </location>
</feature>
<comment type="catalytic activity">
    <reaction evidence="10">
        <text>glycyl-[formate C-acetyltransferase] + reduced [flavodoxin] + S-adenosyl-L-methionine = glycin-2-yl radical-[formate C-acetyltransferase] + semiquinone [flavodoxin] + 5'-deoxyadenosine + L-methionine + H(+)</text>
        <dbReference type="Rhea" id="RHEA:19225"/>
        <dbReference type="Rhea" id="RHEA-COMP:10622"/>
        <dbReference type="Rhea" id="RHEA-COMP:12190"/>
        <dbReference type="Rhea" id="RHEA-COMP:12191"/>
        <dbReference type="Rhea" id="RHEA-COMP:14480"/>
        <dbReference type="ChEBI" id="CHEBI:15378"/>
        <dbReference type="ChEBI" id="CHEBI:17319"/>
        <dbReference type="ChEBI" id="CHEBI:29947"/>
        <dbReference type="ChEBI" id="CHEBI:32722"/>
        <dbReference type="ChEBI" id="CHEBI:57618"/>
        <dbReference type="ChEBI" id="CHEBI:57844"/>
        <dbReference type="ChEBI" id="CHEBI:59789"/>
        <dbReference type="ChEBI" id="CHEBI:140311"/>
        <dbReference type="EC" id="1.97.1.4"/>
    </reaction>
</comment>
<dbReference type="RefSeq" id="WP_045946570.1">
    <property type="nucleotide sequence ID" value="NZ_JZWV01000145.1"/>
</dbReference>
<dbReference type="InterPro" id="IPR013785">
    <property type="entry name" value="Aldolase_TIM"/>
</dbReference>
<evidence type="ECO:0000256" key="8">
    <source>
        <dbReference type="ARBA" id="ARBA00023004"/>
    </source>
</evidence>
<evidence type="ECO:0000256" key="5">
    <source>
        <dbReference type="ARBA" id="ARBA00022691"/>
    </source>
</evidence>
<gene>
    <name evidence="13" type="ORF">VR44_07385</name>
</gene>
<dbReference type="InterPro" id="IPR007197">
    <property type="entry name" value="rSAM"/>
</dbReference>
<dbReference type="GO" id="GO:0016829">
    <property type="term" value="F:lyase activity"/>
    <property type="evidence" value="ECO:0007669"/>
    <property type="project" value="UniProtKB-KW"/>
</dbReference>
<dbReference type="CDD" id="cd01335">
    <property type="entry name" value="Radical_SAM"/>
    <property type="match status" value="1"/>
</dbReference>
<dbReference type="Pfam" id="PF04055">
    <property type="entry name" value="Radical_SAM"/>
    <property type="match status" value="1"/>
</dbReference>
<dbReference type="GO" id="GO:0043365">
    <property type="term" value="F:[formate-C-acetyltransferase]-activating enzyme activity"/>
    <property type="evidence" value="ECO:0007669"/>
    <property type="project" value="UniProtKB-UniRule"/>
</dbReference>
<evidence type="ECO:0000256" key="6">
    <source>
        <dbReference type="ARBA" id="ARBA00022723"/>
    </source>
</evidence>
<dbReference type="SFLD" id="SFLDG01066">
    <property type="entry name" value="organic_radical-activating_enz"/>
    <property type="match status" value="1"/>
</dbReference>
<comment type="similarity">
    <text evidence="2 10">Belongs to the organic radical-activating enzymes family.</text>
</comment>
<dbReference type="GO" id="GO:0046872">
    <property type="term" value="F:metal ion binding"/>
    <property type="evidence" value="ECO:0007669"/>
    <property type="project" value="UniProtKB-UniRule"/>
</dbReference>
<organism evidence="13 14">
    <name type="scientific">Streptomyces katrae</name>
    <dbReference type="NCBI Taxonomy" id="68223"/>
    <lineage>
        <taxon>Bacteria</taxon>
        <taxon>Bacillati</taxon>
        <taxon>Actinomycetota</taxon>
        <taxon>Actinomycetes</taxon>
        <taxon>Kitasatosporales</taxon>
        <taxon>Streptomycetaceae</taxon>
        <taxon>Streptomyces</taxon>
    </lineage>
</organism>
<keyword evidence="9 10" id="KW-0411">Iron-sulfur</keyword>
<evidence type="ECO:0000313" key="13">
    <source>
        <dbReference type="EMBL" id="KJY36681.1"/>
    </source>
</evidence>
<keyword evidence="14" id="KW-1185">Reference proteome</keyword>
<dbReference type="SUPFAM" id="SSF102114">
    <property type="entry name" value="Radical SAM enzymes"/>
    <property type="match status" value="1"/>
</dbReference>
<comment type="cofactor">
    <cofactor evidence="10">
        <name>[4Fe-4S] cluster</name>
        <dbReference type="ChEBI" id="CHEBI:49883"/>
    </cofactor>
    <text evidence="10">Binds 1 [4Fe-4S] cluster. The cluster is coordinated with 3 cysteines and an exchangeable S-adenosyl-L-methionine.</text>
</comment>
<dbReference type="EC" id="1.97.1.4" evidence="10"/>
<evidence type="ECO:0000259" key="12">
    <source>
        <dbReference type="PROSITE" id="PS51918"/>
    </source>
</evidence>
<keyword evidence="4 10" id="KW-0004">4Fe-4S</keyword>
<dbReference type="PROSITE" id="PS01087">
    <property type="entry name" value="RADICAL_ACTIVATING"/>
    <property type="match status" value="1"/>
</dbReference>
<keyword evidence="13" id="KW-0456">Lyase</keyword>
<reference evidence="13 14" key="1">
    <citation type="submission" date="2015-02" db="EMBL/GenBank/DDBJ databases">
        <authorList>
            <person name="Ju K.-S."/>
            <person name="Doroghazi J.R."/>
            <person name="Metcalf W."/>
        </authorList>
    </citation>
    <scope>NUCLEOTIDE SEQUENCE [LARGE SCALE GENOMIC DNA]</scope>
    <source>
        <strain evidence="13 14">NRRL ISP-5550</strain>
    </source>
</reference>
<proteinExistence type="inferred from homology"/>
<keyword evidence="5 10" id="KW-0949">S-adenosyl-L-methionine</keyword>
<name>A0A0F4JUM3_9ACTN</name>
<dbReference type="Gene3D" id="3.20.20.70">
    <property type="entry name" value="Aldolase class I"/>
    <property type="match status" value="1"/>
</dbReference>
<keyword evidence="8 10" id="KW-0408">Iron</keyword>
<evidence type="ECO:0000256" key="10">
    <source>
        <dbReference type="RuleBase" id="RU362053"/>
    </source>
</evidence>
<dbReference type="AlphaFoldDB" id="A0A0F4JUM3"/>
<evidence type="ECO:0000256" key="4">
    <source>
        <dbReference type="ARBA" id="ARBA00022485"/>
    </source>
</evidence>